<dbReference type="FunFam" id="3.40.50.2020:FF:000023">
    <property type="entry name" value="Probable uracil phosphoribosyltransferase"/>
    <property type="match status" value="1"/>
</dbReference>
<dbReference type="AlphaFoldDB" id="A0A1L9R8V2"/>
<evidence type="ECO:0000256" key="2">
    <source>
        <dbReference type="ARBA" id="ARBA00005180"/>
    </source>
</evidence>
<keyword evidence="8" id="KW-0547">Nucleotide-binding</keyword>
<comment type="similarity">
    <text evidence="3">Belongs to the UPRTase family.</text>
</comment>
<keyword evidence="9" id="KW-0342">GTP-binding</keyword>
<dbReference type="SUPFAM" id="SSF53271">
    <property type="entry name" value="PRTase-like"/>
    <property type="match status" value="1"/>
</dbReference>
<organism evidence="11 12">
    <name type="scientific">Aspergillus wentii DTO 134E9</name>
    <dbReference type="NCBI Taxonomy" id="1073089"/>
    <lineage>
        <taxon>Eukaryota</taxon>
        <taxon>Fungi</taxon>
        <taxon>Dikarya</taxon>
        <taxon>Ascomycota</taxon>
        <taxon>Pezizomycotina</taxon>
        <taxon>Eurotiomycetes</taxon>
        <taxon>Eurotiomycetidae</taxon>
        <taxon>Eurotiales</taxon>
        <taxon>Aspergillaceae</taxon>
        <taxon>Aspergillus</taxon>
        <taxon>Aspergillus subgen. Cremei</taxon>
    </lineage>
</organism>
<dbReference type="GO" id="GO:0005525">
    <property type="term" value="F:GTP binding"/>
    <property type="evidence" value="ECO:0007669"/>
    <property type="project" value="UniProtKB-KW"/>
</dbReference>
<evidence type="ECO:0000256" key="6">
    <source>
        <dbReference type="ARBA" id="ARBA00022676"/>
    </source>
</evidence>
<dbReference type="InterPro" id="IPR029057">
    <property type="entry name" value="PRTase-like"/>
</dbReference>
<accession>A0A1L9R8V2</accession>
<evidence type="ECO:0000256" key="1">
    <source>
        <dbReference type="ARBA" id="ARBA00001946"/>
    </source>
</evidence>
<proteinExistence type="inferred from homology"/>
<dbReference type="STRING" id="1073089.A0A1L9R8V2"/>
<evidence type="ECO:0000256" key="3">
    <source>
        <dbReference type="ARBA" id="ARBA00009516"/>
    </source>
</evidence>
<evidence type="ECO:0000256" key="7">
    <source>
        <dbReference type="ARBA" id="ARBA00022679"/>
    </source>
</evidence>
<dbReference type="EMBL" id="KV878216">
    <property type="protein sequence ID" value="OJJ31346.1"/>
    <property type="molecule type" value="Genomic_DNA"/>
</dbReference>
<name>A0A1L9R8V2_ASPWE</name>
<keyword evidence="7" id="KW-0808">Transferase</keyword>
<dbReference type="Pfam" id="PF14681">
    <property type="entry name" value="UPRTase"/>
    <property type="match status" value="1"/>
</dbReference>
<keyword evidence="6" id="KW-0328">Glycosyltransferase</keyword>
<comment type="pathway">
    <text evidence="2">Pyrimidine metabolism; UMP biosynthesis via salvage pathway; UMP from uracil: step 1/1.</text>
</comment>
<dbReference type="InterPro" id="IPR000836">
    <property type="entry name" value="PRTase_dom"/>
</dbReference>
<keyword evidence="12" id="KW-1185">Reference proteome</keyword>
<keyword evidence="5" id="KW-0021">Allosteric enzyme</keyword>
<dbReference type="RefSeq" id="XP_040685023.1">
    <property type="nucleotide sequence ID" value="XM_040829419.1"/>
</dbReference>
<dbReference type="Gene3D" id="3.40.50.2020">
    <property type="match status" value="1"/>
</dbReference>
<dbReference type="CDD" id="cd06223">
    <property type="entry name" value="PRTases_typeI"/>
    <property type="match status" value="1"/>
</dbReference>
<evidence type="ECO:0000259" key="10">
    <source>
        <dbReference type="Pfam" id="PF14681"/>
    </source>
</evidence>
<sequence length="220" mass="23849">MDQPCHQKQIFLLPQGNTLLSLMTILRDKNTSSTRFAEITEKVGDRLISAALDILPSENFNVVSPTGTVYEGVRPTANVCGVSILRAGASLENSLRRGYTGPLSFGKILIQRDETTGLPTLFYSKFPSSIASKTILILEPMLATGGSASAAIDVIKAQGVPEENIIFVNIVASQQGIKNLFERFPFIRLVTAAVDKELTTNYIISPGLGDFGDRFYGTCD</sequence>
<dbReference type="GO" id="GO:0004845">
    <property type="term" value="F:uracil phosphoribosyltransferase activity"/>
    <property type="evidence" value="ECO:0007669"/>
    <property type="project" value="UniProtKB-EC"/>
</dbReference>
<dbReference type="VEuPathDB" id="FungiDB:ASPWEDRAFT_141540"/>
<evidence type="ECO:0000313" key="12">
    <source>
        <dbReference type="Proteomes" id="UP000184383"/>
    </source>
</evidence>
<evidence type="ECO:0000256" key="8">
    <source>
        <dbReference type="ARBA" id="ARBA00022741"/>
    </source>
</evidence>
<dbReference type="GeneID" id="63745267"/>
<gene>
    <name evidence="11" type="ORF">ASPWEDRAFT_141540</name>
</gene>
<dbReference type="GO" id="GO:0008655">
    <property type="term" value="P:pyrimidine-containing compound salvage"/>
    <property type="evidence" value="ECO:0007669"/>
    <property type="project" value="UniProtKB-ARBA"/>
</dbReference>
<evidence type="ECO:0000256" key="5">
    <source>
        <dbReference type="ARBA" id="ARBA00022533"/>
    </source>
</evidence>
<comment type="cofactor">
    <cofactor evidence="1">
        <name>Mg(2+)</name>
        <dbReference type="ChEBI" id="CHEBI:18420"/>
    </cofactor>
</comment>
<evidence type="ECO:0000256" key="4">
    <source>
        <dbReference type="ARBA" id="ARBA00011894"/>
    </source>
</evidence>
<dbReference type="Proteomes" id="UP000184383">
    <property type="component" value="Unassembled WGS sequence"/>
</dbReference>
<evidence type="ECO:0000256" key="9">
    <source>
        <dbReference type="ARBA" id="ARBA00023134"/>
    </source>
</evidence>
<dbReference type="OrthoDB" id="106623at2759"/>
<evidence type="ECO:0000313" key="11">
    <source>
        <dbReference type="EMBL" id="OJJ31346.1"/>
    </source>
</evidence>
<protein>
    <recommendedName>
        <fullName evidence="4">uracil phosphoribosyltransferase</fullName>
        <ecNumber evidence="4">2.4.2.9</ecNumber>
    </recommendedName>
</protein>
<dbReference type="NCBIfam" id="NF001097">
    <property type="entry name" value="PRK00129.1"/>
    <property type="match status" value="1"/>
</dbReference>
<reference evidence="12" key="1">
    <citation type="journal article" date="2017" name="Genome Biol.">
        <title>Comparative genomics reveals high biological diversity and specific adaptations in the industrially and medically important fungal genus Aspergillus.</title>
        <authorList>
            <person name="de Vries R.P."/>
            <person name="Riley R."/>
            <person name="Wiebenga A."/>
            <person name="Aguilar-Osorio G."/>
            <person name="Amillis S."/>
            <person name="Uchima C.A."/>
            <person name="Anderluh G."/>
            <person name="Asadollahi M."/>
            <person name="Askin M."/>
            <person name="Barry K."/>
            <person name="Battaglia E."/>
            <person name="Bayram O."/>
            <person name="Benocci T."/>
            <person name="Braus-Stromeyer S.A."/>
            <person name="Caldana C."/>
            <person name="Canovas D."/>
            <person name="Cerqueira G.C."/>
            <person name="Chen F."/>
            <person name="Chen W."/>
            <person name="Choi C."/>
            <person name="Clum A."/>
            <person name="Dos Santos R.A."/>
            <person name="Damasio A.R."/>
            <person name="Diallinas G."/>
            <person name="Emri T."/>
            <person name="Fekete E."/>
            <person name="Flipphi M."/>
            <person name="Freyberg S."/>
            <person name="Gallo A."/>
            <person name="Gournas C."/>
            <person name="Habgood R."/>
            <person name="Hainaut M."/>
            <person name="Harispe M.L."/>
            <person name="Henrissat B."/>
            <person name="Hilden K.S."/>
            <person name="Hope R."/>
            <person name="Hossain A."/>
            <person name="Karabika E."/>
            <person name="Karaffa L."/>
            <person name="Karanyi Z."/>
            <person name="Krasevec N."/>
            <person name="Kuo A."/>
            <person name="Kusch H."/>
            <person name="LaButti K."/>
            <person name="Lagendijk E.L."/>
            <person name="Lapidus A."/>
            <person name="Levasseur A."/>
            <person name="Lindquist E."/>
            <person name="Lipzen A."/>
            <person name="Logrieco A.F."/>
            <person name="MacCabe A."/>
            <person name="Maekelae M.R."/>
            <person name="Malavazi I."/>
            <person name="Melin P."/>
            <person name="Meyer V."/>
            <person name="Mielnichuk N."/>
            <person name="Miskei M."/>
            <person name="Molnar A.P."/>
            <person name="Mule G."/>
            <person name="Ngan C.Y."/>
            <person name="Orejas M."/>
            <person name="Orosz E."/>
            <person name="Ouedraogo J.P."/>
            <person name="Overkamp K.M."/>
            <person name="Park H.-S."/>
            <person name="Perrone G."/>
            <person name="Piumi F."/>
            <person name="Punt P.J."/>
            <person name="Ram A.F."/>
            <person name="Ramon A."/>
            <person name="Rauscher S."/>
            <person name="Record E."/>
            <person name="Riano-Pachon D.M."/>
            <person name="Robert V."/>
            <person name="Roehrig J."/>
            <person name="Ruller R."/>
            <person name="Salamov A."/>
            <person name="Salih N.S."/>
            <person name="Samson R.A."/>
            <person name="Sandor E."/>
            <person name="Sanguinetti M."/>
            <person name="Schuetze T."/>
            <person name="Sepcic K."/>
            <person name="Shelest E."/>
            <person name="Sherlock G."/>
            <person name="Sophianopoulou V."/>
            <person name="Squina F.M."/>
            <person name="Sun H."/>
            <person name="Susca A."/>
            <person name="Todd R.B."/>
            <person name="Tsang A."/>
            <person name="Unkles S.E."/>
            <person name="van de Wiele N."/>
            <person name="van Rossen-Uffink D."/>
            <person name="Oliveira J.V."/>
            <person name="Vesth T.C."/>
            <person name="Visser J."/>
            <person name="Yu J.-H."/>
            <person name="Zhou M."/>
            <person name="Andersen M.R."/>
            <person name="Archer D.B."/>
            <person name="Baker S.E."/>
            <person name="Benoit I."/>
            <person name="Brakhage A.A."/>
            <person name="Braus G.H."/>
            <person name="Fischer R."/>
            <person name="Frisvad J.C."/>
            <person name="Goldman G.H."/>
            <person name="Houbraken J."/>
            <person name="Oakley B."/>
            <person name="Pocsi I."/>
            <person name="Scazzocchio C."/>
            <person name="Seiboth B."/>
            <person name="vanKuyk P.A."/>
            <person name="Wortman J."/>
            <person name="Dyer P.S."/>
            <person name="Grigoriev I.V."/>
        </authorList>
    </citation>
    <scope>NUCLEOTIDE SEQUENCE [LARGE SCALE GENOMIC DNA]</scope>
    <source>
        <strain evidence="12">DTO 134E9</strain>
    </source>
</reference>
<feature type="domain" description="Phosphoribosyltransferase" evidence="10">
    <location>
        <begin position="15"/>
        <end position="218"/>
    </location>
</feature>
<dbReference type="EC" id="2.4.2.9" evidence="4"/>